<dbReference type="InterPro" id="IPR050794">
    <property type="entry name" value="CPA2_transporter"/>
</dbReference>
<feature type="transmembrane region" description="Helical" evidence="7">
    <location>
        <begin position="187"/>
        <end position="207"/>
    </location>
</feature>
<comment type="subcellular location">
    <subcellularLocation>
        <location evidence="1">Membrane</location>
        <topology evidence="1">Multi-pass membrane protein</topology>
    </subcellularLocation>
</comment>
<feature type="transmembrane region" description="Helical" evidence="7">
    <location>
        <begin position="270"/>
        <end position="287"/>
    </location>
</feature>
<dbReference type="GO" id="GO:0015297">
    <property type="term" value="F:antiporter activity"/>
    <property type="evidence" value="ECO:0007669"/>
    <property type="project" value="InterPro"/>
</dbReference>
<feature type="transmembrane region" description="Helical" evidence="7">
    <location>
        <begin position="41"/>
        <end position="60"/>
    </location>
</feature>
<feature type="transmembrane region" description="Helical" evidence="7">
    <location>
        <begin position="294"/>
        <end position="313"/>
    </location>
</feature>
<feature type="transmembrane region" description="Helical" evidence="7">
    <location>
        <begin position="390"/>
        <end position="408"/>
    </location>
</feature>
<keyword evidence="2" id="KW-0813">Transport</keyword>
<keyword evidence="5" id="KW-0406">Ion transport</keyword>
<keyword evidence="4 7" id="KW-1133">Transmembrane helix</keyword>
<keyword evidence="10" id="KW-1185">Reference proteome</keyword>
<reference evidence="9 10" key="2">
    <citation type="submission" date="2020-03" db="EMBL/GenBank/DDBJ databases">
        <authorList>
            <person name="Ichikawa N."/>
            <person name="Kimura A."/>
            <person name="Kitahashi Y."/>
            <person name="Uohara A."/>
        </authorList>
    </citation>
    <scope>NUCLEOTIDE SEQUENCE [LARGE SCALE GENOMIC DNA]</scope>
    <source>
        <strain evidence="9 10">NBRC 108638</strain>
    </source>
</reference>
<gene>
    <name evidence="9" type="ORF">Prum_052880</name>
</gene>
<dbReference type="AlphaFoldDB" id="A0A6V8LC51"/>
<evidence type="ECO:0000256" key="2">
    <source>
        <dbReference type="ARBA" id="ARBA00022448"/>
    </source>
</evidence>
<evidence type="ECO:0000313" key="9">
    <source>
        <dbReference type="EMBL" id="GFJ91646.1"/>
    </source>
</evidence>
<dbReference type="RefSeq" id="WP_173078679.1">
    <property type="nucleotide sequence ID" value="NZ_BAABJB010000004.1"/>
</dbReference>
<feature type="transmembrane region" description="Helical" evidence="7">
    <location>
        <begin position="143"/>
        <end position="166"/>
    </location>
</feature>
<keyword evidence="3 7" id="KW-0812">Transmembrane</keyword>
<evidence type="ECO:0000256" key="4">
    <source>
        <dbReference type="ARBA" id="ARBA00022989"/>
    </source>
</evidence>
<dbReference type="Gene3D" id="1.20.1530.20">
    <property type="match status" value="1"/>
</dbReference>
<feature type="transmembrane region" description="Helical" evidence="7">
    <location>
        <begin position="244"/>
        <end position="264"/>
    </location>
</feature>
<comment type="caution">
    <text evidence="9">The sequence shown here is derived from an EMBL/GenBank/DDBJ whole genome shotgun (WGS) entry which is preliminary data.</text>
</comment>
<feature type="transmembrane region" description="Helical" evidence="7">
    <location>
        <begin position="213"/>
        <end position="232"/>
    </location>
</feature>
<protein>
    <recommendedName>
        <fullName evidence="8">Cation/H+ exchanger transmembrane domain-containing protein</fullName>
    </recommendedName>
</protein>
<feature type="domain" description="Cation/H+ exchanger transmembrane" evidence="8">
    <location>
        <begin position="27"/>
        <end position="408"/>
    </location>
</feature>
<evidence type="ECO:0000256" key="5">
    <source>
        <dbReference type="ARBA" id="ARBA00023065"/>
    </source>
</evidence>
<dbReference type="PANTHER" id="PTHR32468:SF0">
    <property type="entry name" value="K(+)_H(+) ANTIPORTER 1"/>
    <property type="match status" value="1"/>
</dbReference>
<evidence type="ECO:0000256" key="7">
    <source>
        <dbReference type="SAM" id="Phobius"/>
    </source>
</evidence>
<accession>A0A6V8LC51</accession>
<feature type="transmembrane region" description="Helical" evidence="7">
    <location>
        <begin position="359"/>
        <end position="384"/>
    </location>
</feature>
<dbReference type="Proteomes" id="UP000482960">
    <property type="component" value="Unassembled WGS sequence"/>
</dbReference>
<evidence type="ECO:0000259" key="8">
    <source>
        <dbReference type="Pfam" id="PF00999"/>
    </source>
</evidence>
<dbReference type="PANTHER" id="PTHR32468">
    <property type="entry name" value="CATION/H + ANTIPORTER"/>
    <property type="match status" value="1"/>
</dbReference>
<feature type="transmembrane region" description="Helical" evidence="7">
    <location>
        <begin position="325"/>
        <end position="347"/>
    </location>
</feature>
<evidence type="ECO:0000256" key="3">
    <source>
        <dbReference type="ARBA" id="ARBA00022692"/>
    </source>
</evidence>
<proteinExistence type="predicted"/>
<evidence type="ECO:0000313" key="10">
    <source>
        <dbReference type="Proteomes" id="UP000482960"/>
    </source>
</evidence>
<feature type="transmembrane region" description="Helical" evidence="7">
    <location>
        <begin position="80"/>
        <end position="97"/>
    </location>
</feature>
<name>A0A6V8LC51_9ACTN</name>
<feature type="transmembrane region" description="Helical" evidence="7">
    <location>
        <begin position="12"/>
        <end position="29"/>
    </location>
</feature>
<dbReference type="GO" id="GO:0016020">
    <property type="term" value="C:membrane"/>
    <property type="evidence" value="ECO:0007669"/>
    <property type="project" value="UniProtKB-SubCell"/>
</dbReference>
<organism evidence="9 10">
    <name type="scientific">Phytohabitans rumicis</name>
    <dbReference type="NCBI Taxonomy" id="1076125"/>
    <lineage>
        <taxon>Bacteria</taxon>
        <taxon>Bacillati</taxon>
        <taxon>Actinomycetota</taxon>
        <taxon>Actinomycetes</taxon>
        <taxon>Micromonosporales</taxon>
        <taxon>Micromonosporaceae</taxon>
    </lineage>
</organism>
<dbReference type="InterPro" id="IPR006153">
    <property type="entry name" value="Cation/H_exchanger_TM"/>
</dbReference>
<reference evidence="9 10" key="1">
    <citation type="submission" date="2020-03" db="EMBL/GenBank/DDBJ databases">
        <title>Whole genome shotgun sequence of Phytohabitans rumicis NBRC 108638.</title>
        <authorList>
            <person name="Komaki H."/>
            <person name="Tamura T."/>
        </authorList>
    </citation>
    <scope>NUCLEOTIDE SEQUENCE [LARGE SCALE GENOMIC DNA]</scope>
    <source>
        <strain evidence="9 10">NBRC 108638</strain>
    </source>
</reference>
<sequence>MTPVAPPAPELVLHLLIQLSSLLLLGLLLGRIAARFKLPAIVGELLAGVVLGPSLLGHLNFDAYRWLFPANPEQVHLLDAVAQVGVLLLVGVAGAHMDSRLMRRRGATAARVSLGGLLIPLGLGIGLGFLAPERFLPGDTDRVTFALFLGVAVCVTAIPVIAKTLADMKLMHRDVGQLTMTAGMVDDAVGWFLLSVVSAMATVGLHGSNVARSVLYLCGFVLLAWLVGRPLVRGALRLAARSSEDGPTITTVVVIVLAGATITHALHMEAVFGAFVAGILIGSPGVVDARRLAPLRTVVLTVLAPIFLATAGLRADLTVLGDPQVLLAAVILLAVAIFGKFAGAYLGARASRLGHWEGLALGAGMNARGVVEIIVAMVGLRLGILDVTSYTVVALLAIVTSLMAPPLLRLAMSRVSANADEMLRQADQEQWAEPTARVPRS</sequence>
<evidence type="ECO:0000256" key="1">
    <source>
        <dbReference type="ARBA" id="ARBA00004141"/>
    </source>
</evidence>
<dbReference type="Pfam" id="PF00999">
    <property type="entry name" value="Na_H_Exchanger"/>
    <property type="match status" value="1"/>
</dbReference>
<dbReference type="GO" id="GO:1902600">
    <property type="term" value="P:proton transmembrane transport"/>
    <property type="evidence" value="ECO:0007669"/>
    <property type="project" value="InterPro"/>
</dbReference>
<feature type="transmembrane region" description="Helical" evidence="7">
    <location>
        <begin position="109"/>
        <end position="131"/>
    </location>
</feature>
<dbReference type="EMBL" id="BLPG01000001">
    <property type="protein sequence ID" value="GFJ91646.1"/>
    <property type="molecule type" value="Genomic_DNA"/>
</dbReference>
<keyword evidence="6 7" id="KW-0472">Membrane</keyword>
<evidence type="ECO:0000256" key="6">
    <source>
        <dbReference type="ARBA" id="ARBA00023136"/>
    </source>
</evidence>
<dbReference type="InterPro" id="IPR038770">
    <property type="entry name" value="Na+/solute_symporter_sf"/>
</dbReference>